<sequence length="550" mass="63221">MNVTKLSFYGKINDIKAEELGKSWLQKYAAEQQVFMVPQTFGTVTAENGLHIGGKLNGFSINDLYTKTYWINRDEFLNEMMFENPIEISSGLTTQTLNHYYVPEEFLCRNEIQRVLHPLIIEGDLEVIGDPLNLTIIKGIHVQALHKFLQEDYTQQLIVENAYLKHGPPIYKTLNYQNIPTILDNVWLANENVVLQKNVEIDDAYFEGLLEFEGPMNNMDLSYISENYFSKTKPQQVVSQVVFAETVTFAEDIQADDIQLFGPIIEKESGTQLDFMKFVENTLKSNNDHPPPTITGNWSILEAVIDGNLNQVLINNLNLVDDVVHNVNNDVPYVIRAPKMMLKGATIDNLMDDQTSVLNKIPLGKWINDAVYLYENYTIHGTTIISSLNVFNDIQVMGKLNNETFHEDHLFLQDRKQILPKNLRITSHLKDEKRFLTNNIDNLYVDFINSEYMPKLMDSLIPWASNTEISSHVVFKEIVNVDNYYGPDNAKPNTRWQRSLDDTTTESSVDTDTKIDVENFKSLQGIERYLLNITKDTSYTLDHFEIAQTF</sequence>
<dbReference type="VEuPathDB" id="VectorBase:MDOA016610"/>
<evidence type="ECO:0008006" key="2">
    <source>
        <dbReference type="Google" id="ProtNLM"/>
    </source>
</evidence>
<gene>
    <name evidence="1" type="primary">105262482</name>
</gene>
<dbReference type="GO" id="GO:0007165">
    <property type="term" value="P:signal transduction"/>
    <property type="evidence" value="ECO:0007669"/>
    <property type="project" value="TreeGrafter"/>
</dbReference>
<reference evidence="1" key="1">
    <citation type="submission" date="2020-05" db="UniProtKB">
        <authorList>
            <consortium name="EnsemblMetazoa"/>
        </authorList>
    </citation>
    <scope>IDENTIFICATION</scope>
    <source>
        <strain evidence="1">Aabys</strain>
    </source>
</reference>
<proteinExistence type="predicted"/>
<accession>A0A1I8NKG5</accession>
<dbReference type="AlphaFoldDB" id="A0A1I8NKG5"/>
<dbReference type="PANTHER" id="PTHR15261:SF4">
    <property type="entry name" value="THROMBOSPONDIN-TYPE LAMININ G DOMAIN AND EAR REPEAT-CONTAINING PROTEIN"/>
    <property type="match status" value="1"/>
</dbReference>
<dbReference type="EnsemblMetazoa" id="MDOA016610-RA">
    <property type="protein sequence ID" value="MDOA016610-PA"/>
    <property type="gene ID" value="MDOA016610"/>
</dbReference>
<dbReference type="VEuPathDB" id="VectorBase:MDOMA2_002686"/>
<name>A0A1I8NKG5_MUSDO</name>
<evidence type="ECO:0000313" key="1">
    <source>
        <dbReference type="EnsemblMetazoa" id="MDOA016610-PA"/>
    </source>
</evidence>
<protein>
    <recommendedName>
        <fullName evidence="2">Hemolymph juvenile hormone binding protein (JHBP)</fullName>
    </recommendedName>
</protein>
<organism evidence="1">
    <name type="scientific">Musca domestica</name>
    <name type="common">House fly</name>
    <dbReference type="NCBI Taxonomy" id="7370"/>
    <lineage>
        <taxon>Eukaryota</taxon>
        <taxon>Metazoa</taxon>
        <taxon>Ecdysozoa</taxon>
        <taxon>Arthropoda</taxon>
        <taxon>Hexapoda</taxon>
        <taxon>Insecta</taxon>
        <taxon>Pterygota</taxon>
        <taxon>Neoptera</taxon>
        <taxon>Endopterygota</taxon>
        <taxon>Diptera</taxon>
        <taxon>Brachycera</taxon>
        <taxon>Muscomorpha</taxon>
        <taxon>Muscoidea</taxon>
        <taxon>Muscidae</taxon>
        <taxon>Musca</taxon>
    </lineage>
</organism>
<dbReference type="PANTHER" id="PTHR15261">
    <property type="entry name" value="THROMBOSPONDIN-TYPE LAMININ G DOMAIN AND EAR REPEAT-CONTAINING"/>
    <property type="match status" value="1"/>
</dbReference>